<reference evidence="7" key="1">
    <citation type="submission" date="2022-07" db="EMBL/GenBank/DDBJ databases">
        <title>Genome Sequence of Physisporinus lineatus.</title>
        <authorList>
            <person name="Buettner E."/>
        </authorList>
    </citation>
    <scope>NUCLEOTIDE SEQUENCE</scope>
    <source>
        <strain evidence="7">VT162</strain>
    </source>
</reference>
<dbReference type="InterPro" id="IPR036259">
    <property type="entry name" value="MFS_trans_sf"/>
</dbReference>
<organism evidence="7 8">
    <name type="scientific">Meripilus lineatus</name>
    <dbReference type="NCBI Taxonomy" id="2056292"/>
    <lineage>
        <taxon>Eukaryota</taxon>
        <taxon>Fungi</taxon>
        <taxon>Dikarya</taxon>
        <taxon>Basidiomycota</taxon>
        <taxon>Agaricomycotina</taxon>
        <taxon>Agaricomycetes</taxon>
        <taxon>Polyporales</taxon>
        <taxon>Meripilaceae</taxon>
        <taxon>Meripilus</taxon>
    </lineage>
</organism>
<protein>
    <submittedName>
        <fullName evidence="7">Uncharacterized protein</fullName>
    </submittedName>
</protein>
<keyword evidence="2 6" id="KW-0812">Transmembrane</keyword>
<evidence type="ECO:0000256" key="4">
    <source>
        <dbReference type="ARBA" id="ARBA00023136"/>
    </source>
</evidence>
<comment type="caution">
    <text evidence="7">The sequence shown here is derived from an EMBL/GenBank/DDBJ whole genome shotgun (WGS) entry which is preliminary data.</text>
</comment>
<feature type="transmembrane region" description="Helical" evidence="6">
    <location>
        <begin position="194"/>
        <end position="216"/>
    </location>
</feature>
<evidence type="ECO:0000256" key="3">
    <source>
        <dbReference type="ARBA" id="ARBA00022989"/>
    </source>
</evidence>
<feature type="transmembrane region" description="Helical" evidence="6">
    <location>
        <begin position="165"/>
        <end position="188"/>
    </location>
</feature>
<dbReference type="PANTHER" id="PTHR23507">
    <property type="entry name" value="ZGC:174356"/>
    <property type="match status" value="1"/>
</dbReference>
<gene>
    <name evidence="7" type="ORF">NLI96_g3850</name>
</gene>
<dbReference type="InterPro" id="IPR011701">
    <property type="entry name" value="MFS"/>
</dbReference>
<dbReference type="GO" id="GO:0016020">
    <property type="term" value="C:membrane"/>
    <property type="evidence" value="ECO:0007669"/>
    <property type="project" value="UniProtKB-SubCell"/>
</dbReference>
<feature type="transmembrane region" description="Helical" evidence="6">
    <location>
        <begin position="21"/>
        <end position="42"/>
    </location>
</feature>
<dbReference type="EMBL" id="JANAWD010000105">
    <property type="protein sequence ID" value="KAJ3486986.1"/>
    <property type="molecule type" value="Genomic_DNA"/>
</dbReference>
<dbReference type="Pfam" id="PF07690">
    <property type="entry name" value="MFS_1"/>
    <property type="match status" value="1"/>
</dbReference>
<dbReference type="Gene3D" id="1.20.1250.20">
    <property type="entry name" value="MFS general substrate transporter like domains"/>
    <property type="match status" value="1"/>
</dbReference>
<dbReference type="AlphaFoldDB" id="A0AAD5VBF7"/>
<dbReference type="PANTHER" id="PTHR23507:SF1">
    <property type="entry name" value="FI18259P1-RELATED"/>
    <property type="match status" value="1"/>
</dbReference>
<keyword evidence="8" id="KW-1185">Reference proteome</keyword>
<feature type="transmembrane region" description="Helical" evidence="6">
    <location>
        <begin position="129"/>
        <end position="153"/>
    </location>
</feature>
<sequence length="538" mass="57684">MDSSPSPPSWRSRAPAVLPLVLLHGIAESFATFPVFGIFRAIECQKVSPPHTPETPCQSPEVFLAVSRDVATYVVIATVLGILVSGPFSRALDFGGRKKAVGVAAAVQLLSTALGVLVASYTTYQSTPILLFIAVIQGLGGGPIVFKAAHLALMSDSSPATTRSLHFSLAHVAATVAGIISPFLGIRLLVAENLWALFLLSQACWIFYLVYLTFILREVQVGPASPSSENSFAPRSLYKATIDPLTLFFGKLRHALLWAGEVVLIVPMAEHFISLYIMRFFLNSVPGSIKGIYIVSASGVTSLISLLVVLPVSTALYRRRYGPKLLAEGTAITPTERTPLLGDETQPQEAEAVPTIPSTTAVSPSPLSISQDLFVVRASFVVFVIGALTMSFGSSVLVLSIGFSIYALASPFKPAIQSLASQVAKPDQQGRILTVLVVIENIATKIINPKILNRYDGTPGEVPTFAIYVSTKGTPQYPYSDHQRSVTGIQPTRNVDRKSLRQVGRGPENNGGSKRMEGHSGTSGFVRAKMYTSLPGHY</sequence>
<evidence type="ECO:0000313" key="8">
    <source>
        <dbReference type="Proteomes" id="UP001212997"/>
    </source>
</evidence>
<keyword evidence="4 6" id="KW-0472">Membrane</keyword>
<feature type="transmembrane region" description="Helical" evidence="6">
    <location>
        <begin position="70"/>
        <end position="88"/>
    </location>
</feature>
<evidence type="ECO:0000256" key="6">
    <source>
        <dbReference type="SAM" id="Phobius"/>
    </source>
</evidence>
<feature type="transmembrane region" description="Helical" evidence="6">
    <location>
        <begin position="100"/>
        <end position="123"/>
    </location>
</feature>
<name>A0AAD5VBF7_9APHY</name>
<evidence type="ECO:0000313" key="7">
    <source>
        <dbReference type="EMBL" id="KAJ3486986.1"/>
    </source>
</evidence>
<evidence type="ECO:0000256" key="1">
    <source>
        <dbReference type="ARBA" id="ARBA00004141"/>
    </source>
</evidence>
<keyword evidence="3 6" id="KW-1133">Transmembrane helix</keyword>
<feature type="region of interest" description="Disordered" evidence="5">
    <location>
        <begin position="479"/>
        <end position="522"/>
    </location>
</feature>
<dbReference type="GO" id="GO:0022857">
    <property type="term" value="F:transmembrane transporter activity"/>
    <property type="evidence" value="ECO:0007669"/>
    <property type="project" value="InterPro"/>
</dbReference>
<dbReference type="CDD" id="cd06174">
    <property type="entry name" value="MFS"/>
    <property type="match status" value="1"/>
</dbReference>
<dbReference type="SUPFAM" id="SSF103473">
    <property type="entry name" value="MFS general substrate transporter"/>
    <property type="match status" value="1"/>
</dbReference>
<accession>A0AAD5VBF7</accession>
<evidence type="ECO:0000256" key="2">
    <source>
        <dbReference type="ARBA" id="ARBA00022692"/>
    </source>
</evidence>
<comment type="subcellular location">
    <subcellularLocation>
        <location evidence="1">Membrane</location>
        <topology evidence="1">Multi-pass membrane protein</topology>
    </subcellularLocation>
</comment>
<proteinExistence type="predicted"/>
<evidence type="ECO:0000256" key="5">
    <source>
        <dbReference type="SAM" id="MobiDB-lite"/>
    </source>
</evidence>
<feature type="transmembrane region" description="Helical" evidence="6">
    <location>
        <begin position="291"/>
        <end position="317"/>
    </location>
</feature>
<dbReference type="Proteomes" id="UP001212997">
    <property type="component" value="Unassembled WGS sequence"/>
</dbReference>
<feature type="transmembrane region" description="Helical" evidence="6">
    <location>
        <begin position="380"/>
        <end position="409"/>
    </location>
</feature>
<feature type="transmembrane region" description="Helical" evidence="6">
    <location>
        <begin position="255"/>
        <end position="279"/>
    </location>
</feature>